<dbReference type="AlphaFoldDB" id="A0A497Y4Z2"/>
<dbReference type="EMBL" id="RCCK01000012">
    <property type="protein sequence ID" value="RLJ75138.1"/>
    <property type="molecule type" value="Genomic_DNA"/>
</dbReference>
<keyword evidence="5" id="KW-1185">Reference proteome</keyword>
<name>A0A497Y4Z2_9SPHI</name>
<evidence type="ECO:0000313" key="5">
    <source>
        <dbReference type="Proteomes" id="UP000297429"/>
    </source>
</evidence>
<dbReference type="OrthoDB" id="1495332at2"/>
<evidence type="ECO:0000313" key="3">
    <source>
        <dbReference type="EMBL" id="TFB30242.1"/>
    </source>
</evidence>
<dbReference type="RefSeq" id="WP_121285108.1">
    <property type="nucleotide sequence ID" value="NZ_RCCK01000012.1"/>
</dbReference>
<gene>
    <name evidence="2" type="ORF">BCL90_3487</name>
    <name evidence="3" type="ORF">E3V97_18915</name>
</gene>
<feature type="chain" id="PRO_5044605716" evidence="1">
    <location>
        <begin position="21"/>
        <end position="355"/>
    </location>
</feature>
<dbReference type="Proteomes" id="UP000297429">
    <property type="component" value="Unassembled WGS sequence"/>
</dbReference>
<comment type="caution">
    <text evidence="2">The sequence shown here is derived from an EMBL/GenBank/DDBJ whole genome shotgun (WGS) entry which is preliminary data.</text>
</comment>
<feature type="signal peptide" evidence="1">
    <location>
        <begin position="1"/>
        <end position="20"/>
    </location>
</feature>
<organism evidence="2 4">
    <name type="scientific">Pedobacter alluvionis</name>
    <dbReference type="NCBI Taxonomy" id="475253"/>
    <lineage>
        <taxon>Bacteria</taxon>
        <taxon>Pseudomonadati</taxon>
        <taxon>Bacteroidota</taxon>
        <taxon>Sphingobacteriia</taxon>
        <taxon>Sphingobacteriales</taxon>
        <taxon>Sphingobacteriaceae</taxon>
        <taxon>Pedobacter</taxon>
    </lineage>
</organism>
<sequence length="355" mass="39818">MKRILLTMLVTVFTATSAFSQGKITIFNTTLKVDEIVGVDNIDHQKWNRKLKEALLEHKDFYIKTIGSYRDEYTSEQPYGLFNMIDKGSYPLLDKINMQYYDELILPNLKSDTSVKGRADFIKFCTEWDKLSGFAERKLLLFKDEFIDIGKIIQSKRISITSSSFDLAKSVTKKFDSKVTADIKANLQANNIDANANLVNYLSSAVTSQTVYKGTMLIVAFEDDYMHRLFLALNGISESEIGNDNFSKALMDFAAPGSVRAATTGLVVLKLDGKINKSRLTEESLKADLAAKFKSFDQGKIADIAAAISIGFVSKVESKFTAQIDNIYITNFLTSKLVDDIQVSSLRKKIETQLK</sequence>
<reference evidence="3 5" key="2">
    <citation type="submission" date="2019-03" db="EMBL/GenBank/DDBJ databases">
        <authorList>
            <person name="He R.-H."/>
        </authorList>
    </citation>
    <scope>NUCLEOTIDE SEQUENCE [LARGE SCALE GENOMIC DNA]</scope>
    <source>
        <strain evidence="3 5">DSM 19624</strain>
    </source>
</reference>
<dbReference type="EMBL" id="SOPX01000003">
    <property type="protein sequence ID" value="TFB30242.1"/>
    <property type="molecule type" value="Genomic_DNA"/>
</dbReference>
<reference evidence="2 4" key="1">
    <citation type="submission" date="2018-10" db="EMBL/GenBank/DDBJ databases">
        <title>Genomic Encyclopedia of Archaeal and Bacterial Type Strains, Phase II (KMG-II): from individual species to whole genera.</title>
        <authorList>
            <person name="Goeker M."/>
        </authorList>
    </citation>
    <scope>NUCLEOTIDE SEQUENCE [LARGE SCALE GENOMIC DNA]</scope>
    <source>
        <strain evidence="2 4">DSM 19624</strain>
    </source>
</reference>
<protein>
    <submittedName>
        <fullName evidence="2">Uncharacterized protein</fullName>
    </submittedName>
</protein>
<proteinExistence type="predicted"/>
<dbReference type="Proteomes" id="UP000273898">
    <property type="component" value="Unassembled WGS sequence"/>
</dbReference>
<accession>A0A497Y4Z2</accession>
<evidence type="ECO:0000313" key="4">
    <source>
        <dbReference type="Proteomes" id="UP000273898"/>
    </source>
</evidence>
<evidence type="ECO:0000256" key="1">
    <source>
        <dbReference type="SAM" id="SignalP"/>
    </source>
</evidence>
<keyword evidence="1" id="KW-0732">Signal</keyword>
<evidence type="ECO:0000313" key="2">
    <source>
        <dbReference type="EMBL" id="RLJ75138.1"/>
    </source>
</evidence>